<dbReference type="InterPro" id="IPR006058">
    <property type="entry name" value="2Fe2S_fd_BS"/>
</dbReference>
<dbReference type="GO" id="GO:0051537">
    <property type="term" value="F:2 iron, 2 sulfur cluster binding"/>
    <property type="evidence" value="ECO:0007669"/>
    <property type="project" value="UniProtKB-KW"/>
</dbReference>
<dbReference type="Proteomes" id="UP000886876">
    <property type="component" value="Unassembled WGS sequence"/>
</dbReference>
<sequence length="154" mass="17010">MFKKVLIINGVERTLVLEGTETLAKVLRERLLLTGCKIGCGEGHCGACNVIVDGKVTRSCITKVMKLRDYAEITTIEGIGTVNNLHPIQVAWMAYGCAQCGFCSPGFIVSAKVLLEQNPNPTREEVRDWFQKTRNVCRCTGYKQIVDAVMDAAR</sequence>
<evidence type="ECO:0000256" key="5">
    <source>
        <dbReference type="ARBA" id="ARBA00023014"/>
    </source>
</evidence>
<organism evidence="7 8">
    <name type="scientific">Candidatus Scatomorpha pullistercoris</name>
    <dbReference type="NCBI Taxonomy" id="2840929"/>
    <lineage>
        <taxon>Bacteria</taxon>
        <taxon>Bacillati</taxon>
        <taxon>Bacillota</taxon>
        <taxon>Clostridia</taxon>
        <taxon>Eubacteriales</taxon>
        <taxon>Candidatus Scatomorpha</taxon>
    </lineage>
</organism>
<dbReference type="InterPro" id="IPR002888">
    <property type="entry name" value="2Fe-2S-bd"/>
</dbReference>
<gene>
    <name evidence="7" type="ORF">IAD42_11185</name>
</gene>
<evidence type="ECO:0000256" key="1">
    <source>
        <dbReference type="ARBA" id="ARBA00022714"/>
    </source>
</evidence>
<dbReference type="Pfam" id="PF01799">
    <property type="entry name" value="Fer2_2"/>
    <property type="match status" value="1"/>
</dbReference>
<dbReference type="GO" id="GO:0016491">
    <property type="term" value="F:oxidoreductase activity"/>
    <property type="evidence" value="ECO:0007669"/>
    <property type="project" value="UniProtKB-KW"/>
</dbReference>
<feature type="non-terminal residue" evidence="7">
    <location>
        <position position="154"/>
    </location>
</feature>
<reference evidence="7" key="1">
    <citation type="submission" date="2020-10" db="EMBL/GenBank/DDBJ databases">
        <authorList>
            <person name="Gilroy R."/>
        </authorList>
    </citation>
    <scope>NUCLEOTIDE SEQUENCE</scope>
    <source>
        <strain evidence="7">ChiHecec3B27-6122</strain>
    </source>
</reference>
<dbReference type="InterPro" id="IPR001041">
    <property type="entry name" value="2Fe-2S_ferredoxin-type"/>
</dbReference>
<dbReference type="Pfam" id="PF00111">
    <property type="entry name" value="Fer2"/>
    <property type="match status" value="1"/>
</dbReference>
<dbReference type="InterPro" id="IPR036010">
    <property type="entry name" value="2Fe-2S_ferredoxin-like_sf"/>
</dbReference>
<evidence type="ECO:0000256" key="3">
    <source>
        <dbReference type="ARBA" id="ARBA00023002"/>
    </source>
</evidence>
<dbReference type="PANTHER" id="PTHR44379:SF5">
    <property type="entry name" value="OXIDOREDUCTASE WITH IRON-SULFUR SUBUNIT"/>
    <property type="match status" value="1"/>
</dbReference>
<dbReference type="PANTHER" id="PTHR44379">
    <property type="entry name" value="OXIDOREDUCTASE WITH IRON-SULFUR SUBUNIT"/>
    <property type="match status" value="1"/>
</dbReference>
<dbReference type="GO" id="GO:0046872">
    <property type="term" value="F:metal ion binding"/>
    <property type="evidence" value="ECO:0007669"/>
    <property type="project" value="UniProtKB-KW"/>
</dbReference>
<dbReference type="PROSITE" id="PS51085">
    <property type="entry name" value="2FE2S_FER_2"/>
    <property type="match status" value="1"/>
</dbReference>
<keyword evidence="2" id="KW-0479">Metal-binding</keyword>
<keyword evidence="1" id="KW-0001">2Fe-2S</keyword>
<evidence type="ECO:0000256" key="2">
    <source>
        <dbReference type="ARBA" id="ARBA00022723"/>
    </source>
</evidence>
<protein>
    <submittedName>
        <fullName evidence="7">(2Fe-2S)-binding protein</fullName>
    </submittedName>
</protein>
<dbReference type="SUPFAM" id="SSF47741">
    <property type="entry name" value="CO dehydrogenase ISP C-domain like"/>
    <property type="match status" value="1"/>
</dbReference>
<feature type="domain" description="2Fe-2S ferredoxin-type" evidence="6">
    <location>
        <begin position="2"/>
        <end position="79"/>
    </location>
</feature>
<dbReference type="AlphaFoldDB" id="A0A9D1G7C2"/>
<keyword evidence="4" id="KW-0408">Iron</keyword>
<comment type="caution">
    <text evidence="7">The sequence shown here is derived from an EMBL/GenBank/DDBJ whole genome shotgun (WGS) entry which is preliminary data.</text>
</comment>
<dbReference type="InterPro" id="IPR036884">
    <property type="entry name" value="2Fe-2S-bd_dom_sf"/>
</dbReference>
<accession>A0A9D1G7C2</accession>
<keyword evidence="5" id="KW-0411">Iron-sulfur</keyword>
<dbReference type="InterPro" id="IPR012675">
    <property type="entry name" value="Beta-grasp_dom_sf"/>
</dbReference>
<keyword evidence="3" id="KW-0560">Oxidoreductase</keyword>
<name>A0A9D1G7C2_9FIRM</name>
<evidence type="ECO:0000259" key="6">
    <source>
        <dbReference type="PROSITE" id="PS51085"/>
    </source>
</evidence>
<evidence type="ECO:0000313" key="8">
    <source>
        <dbReference type="Proteomes" id="UP000886876"/>
    </source>
</evidence>
<dbReference type="SUPFAM" id="SSF54292">
    <property type="entry name" value="2Fe-2S ferredoxin-like"/>
    <property type="match status" value="1"/>
</dbReference>
<evidence type="ECO:0000313" key="7">
    <source>
        <dbReference type="EMBL" id="HIS98528.1"/>
    </source>
</evidence>
<dbReference type="InterPro" id="IPR051452">
    <property type="entry name" value="Diverse_Oxidoreductases"/>
</dbReference>
<dbReference type="Gene3D" id="1.10.150.120">
    <property type="entry name" value="[2Fe-2S]-binding domain"/>
    <property type="match status" value="1"/>
</dbReference>
<dbReference type="EMBL" id="DVJS01000272">
    <property type="protein sequence ID" value="HIS98528.1"/>
    <property type="molecule type" value="Genomic_DNA"/>
</dbReference>
<dbReference type="Gene3D" id="3.10.20.30">
    <property type="match status" value="1"/>
</dbReference>
<reference evidence="7" key="2">
    <citation type="journal article" date="2021" name="PeerJ">
        <title>Extensive microbial diversity within the chicken gut microbiome revealed by metagenomics and culture.</title>
        <authorList>
            <person name="Gilroy R."/>
            <person name="Ravi A."/>
            <person name="Getino M."/>
            <person name="Pursley I."/>
            <person name="Horton D.L."/>
            <person name="Alikhan N.F."/>
            <person name="Baker D."/>
            <person name="Gharbi K."/>
            <person name="Hall N."/>
            <person name="Watson M."/>
            <person name="Adriaenssens E.M."/>
            <person name="Foster-Nyarko E."/>
            <person name="Jarju S."/>
            <person name="Secka A."/>
            <person name="Antonio M."/>
            <person name="Oren A."/>
            <person name="Chaudhuri R.R."/>
            <person name="La Ragione R."/>
            <person name="Hildebrand F."/>
            <person name="Pallen M.J."/>
        </authorList>
    </citation>
    <scope>NUCLEOTIDE SEQUENCE</scope>
    <source>
        <strain evidence="7">ChiHecec3B27-6122</strain>
    </source>
</reference>
<dbReference type="CDD" id="cd00207">
    <property type="entry name" value="fer2"/>
    <property type="match status" value="1"/>
</dbReference>
<proteinExistence type="predicted"/>
<dbReference type="PROSITE" id="PS00197">
    <property type="entry name" value="2FE2S_FER_1"/>
    <property type="match status" value="1"/>
</dbReference>
<evidence type="ECO:0000256" key="4">
    <source>
        <dbReference type="ARBA" id="ARBA00023004"/>
    </source>
</evidence>